<dbReference type="Gene3D" id="1.10.10.10">
    <property type="entry name" value="Winged helix-like DNA-binding domain superfamily/Winged helix DNA-binding domain"/>
    <property type="match status" value="1"/>
</dbReference>
<dbReference type="PANTHER" id="PTHR22792:SF155">
    <property type="entry name" value="LA-RELATED PROTEIN 1C-LIKE"/>
    <property type="match status" value="1"/>
</dbReference>
<comment type="caution">
    <text evidence="5">The sequence shown here is derived from an EMBL/GenBank/DDBJ whole genome shotgun (WGS) entry which is preliminary data.</text>
</comment>
<protein>
    <recommendedName>
        <fullName evidence="4">HTH La-type RNA-binding domain-containing protein</fullName>
    </recommendedName>
</protein>
<feature type="compositionally biased region" description="Pro residues" evidence="3">
    <location>
        <begin position="177"/>
        <end position="190"/>
    </location>
</feature>
<dbReference type="SMART" id="SM00715">
    <property type="entry name" value="LA"/>
    <property type="match status" value="1"/>
</dbReference>
<feature type="compositionally biased region" description="Polar residues" evidence="3">
    <location>
        <begin position="120"/>
        <end position="135"/>
    </location>
</feature>
<feature type="compositionally biased region" description="Polar residues" evidence="3">
    <location>
        <begin position="77"/>
        <end position="88"/>
    </location>
</feature>
<evidence type="ECO:0000256" key="3">
    <source>
        <dbReference type="SAM" id="MobiDB-lite"/>
    </source>
</evidence>
<sequence length="505" mass="54329">MATAADSSSNHHSSSGPVFSGDGADSPHLRQSNLPSPWAQVVRAVPSSPPPINSAAADNANGNNGIAGRQKKPAWNKPSNGVVETTPTIDADSWPALSESTRASPKLSADPSSKPVADGSGSNAQGPLTTPSPRKQASTHTNSHTTQNHALPTRQRPMKRGGGSSGGGHAHSNFTHPHPPPPPPPPPPPYHVLQMHPNAYANLIPTMPDHSPRDPSFRNNHWDTRPGGFVPQPHAVNDRRNSSRRNFGPHPHGDGTYRNNYGGRRDHDRGNYANARDVHMHSQRAPPRGFVRPPPPNNPAFITPQPVRPFGNPMGVSEFIYTMPMDPIRAVQFITHASPPAMFVPVADPSLSALLVNQIDYYFSDANLIKDEYLRSNMDDHGWVPISLIASFPRVKNLTHNIQLILTSLRASSVVEVQDDKVRKRNEWMKWISTSGRLSAESGSASPGNSSFNVMATSFQKMTMEEAATSQDSLAGKADPNCKAAPGTGSAESIARSHLPNGEVA</sequence>
<dbReference type="EMBL" id="VOIH02000005">
    <property type="protein sequence ID" value="KAF3446813.1"/>
    <property type="molecule type" value="Genomic_DNA"/>
</dbReference>
<feature type="domain" description="HTH La-type RNA-binding" evidence="4">
    <location>
        <begin position="345"/>
        <end position="434"/>
    </location>
</feature>
<evidence type="ECO:0000313" key="5">
    <source>
        <dbReference type="EMBL" id="KAF3446813.1"/>
    </source>
</evidence>
<dbReference type="OrthoDB" id="340227at2759"/>
<dbReference type="Pfam" id="PF05383">
    <property type="entry name" value="La"/>
    <property type="match status" value="1"/>
</dbReference>
<feature type="compositionally biased region" description="Basic and acidic residues" evidence="3">
    <location>
        <begin position="263"/>
        <end position="280"/>
    </location>
</feature>
<dbReference type="SUPFAM" id="SSF46785">
    <property type="entry name" value="Winged helix' DNA-binding domain"/>
    <property type="match status" value="1"/>
</dbReference>
<dbReference type="Proteomes" id="UP000796880">
    <property type="component" value="Unassembled WGS sequence"/>
</dbReference>
<dbReference type="InterPro" id="IPR036388">
    <property type="entry name" value="WH-like_DNA-bd_sf"/>
</dbReference>
<feature type="region of interest" description="Disordered" evidence="3">
    <location>
        <begin position="465"/>
        <end position="505"/>
    </location>
</feature>
<dbReference type="FunFam" id="1.10.10.10:FF:000131">
    <property type="entry name" value="la-related protein 1B isoform X2"/>
    <property type="match status" value="1"/>
</dbReference>
<dbReference type="CDD" id="cd07323">
    <property type="entry name" value="LAM"/>
    <property type="match status" value="1"/>
</dbReference>
<feature type="compositionally biased region" description="Low complexity" evidence="3">
    <location>
        <begin position="53"/>
        <end position="68"/>
    </location>
</feature>
<dbReference type="GO" id="GO:0003723">
    <property type="term" value="F:RNA binding"/>
    <property type="evidence" value="ECO:0007669"/>
    <property type="project" value="UniProtKB-UniRule"/>
</dbReference>
<dbReference type="InterPro" id="IPR036390">
    <property type="entry name" value="WH_DNA-bd_sf"/>
</dbReference>
<proteinExistence type="predicted"/>
<keyword evidence="1 2" id="KW-0694">RNA-binding</keyword>
<evidence type="ECO:0000256" key="1">
    <source>
        <dbReference type="ARBA" id="ARBA00022884"/>
    </source>
</evidence>
<feature type="region of interest" description="Disordered" evidence="3">
    <location>
        <begin position="1"/>
        <end position="306"/>
    </location>
</feature>
<dbReference type="InterPro" id="IPR045180">
    <property type="entry name" value="La_dom_prot"/>
</dbReference>
<keyword evidence="6" id="KW-1185">Reference proteome</keyword>
<feature type="compositionally biased region" description="Basic and acidic residues" evidence="3">
    <location>
        <begin position="210"/>
        <end position="224"/>
    </location>
</feature>
<dbReference type="PANTHER" id="PTHR22792">
    <property type="entry name" value="LUPUS LA PROTEIN-RELATED"/>
    <property type="match status" value="1"/>
</dbReference>
<accession>A0A8K0MID7</accession>
<evidence type="ECO:0000256" key="2">
    <source>
        <dbReference type="PROSITE-ProRule" id="PRU00332"/>
    </source>
</evidence>
<name>A0A8K0MID7_9ROSA</name>
<evidence type="ECO:0000259" key="4">
    <source>
        <dbReference type="PROSITE" id="PS50961"/>
    </source>
</evidence>
<dbReference type="InterPro" id="IPR006630">
    <property type="entry name" value="La_HTH"/>
</dbReference>
<gene>
    <name evidence="5" type="ORF">FNV43_RR11993</name>
</gene>
<feature type="compositionally biased region" description="Gly residues" evidence="3">
    <location>
        <begin position="160"/>
        <end position="169"/>
    </location>
</feature>
<dbReference type="AlphaFoldDB" id="A0A8K0MID7"/>
<reference evidence="5" key="1">
    <citation type="submission" date="2020-03" db="EMBL/GenBank/DDBJ databases">
        <title>A high-quality chromosome-level genome assembly of a woody plant with both climbing and erect habits, Rhamnella rubrinervis.</title>
        <authorList>
            <person name="Lu Z."/>
            <person name="Yang Y."/>
            <person name="Zhu X."/>
            <person name="Sun Y."/>
        </authorList>
    </citation>
    <scope>NUCLEOTIDE SEQUENCE</scope>
    <source>
        <strain evidence="5">BYM</strain>
        <tissue evidence="5">Leaf</tissue>
    </source>
</reference>
<evidence type="ECO:0000313" key="6">
    <source>
        <dbReference type="Proteomes" id="UP000796880"/>
    </source>
</evidence>
<organism evidence="5 6">
    <name type="scientific">Rhamnella rubrinervis</name>
    <dbReference type="NCBI Taxonomy" id="2594499"/>
    <lineage>
        <taxon>Eukaryota</taxon>
        <taxon>Viridiplantae</taxon>
        <taxon>Streptophyta</taxon>
        <taxon>Embryophyta</taxon>
        <taxon>Tracheophyta</taxon>
        <taxon>Spermatophyta</taxon>
        <taxon>Magnoliopsida</taxon>
        <taxon>eudicotyledons</taxon>
        <taxon>Gunneridae</taxon>
        <taxon>Pentapetalae</taxon>
        <taxon>rosids</taxon>
        <taxon>fabids</taxon>
        <taxon>Rosales</taxon>
        <taxon>Rhamnaceae</taxon>
        <taxon>rhamnoid group</taxon>
        <taxon>Rhamneae</taxon>
        <taxon>Rhamnella</taxon>
    </lineage>
</organism>
<feature type="compositionally biased region" description="Low complexity" evidence="3">
    <location>
        <begin position="136"/>
        <end position="150"/>
    </location>
</feature>
<dbReference type="PROSITE" id="PS50961">
    <property type="entry name" value="HTH_LA"/>
    <property type="match status" value="1"/>
</dbReference>